<comment type="caution">
    <text evidence="1">The sequence shown here is derived from an EMBL/GenBank/DDBJ whole genome shotgun (WGS) entry which is preliminary data.</text>
</comment>
<evidence type="ECO:0000313" key="2">
    <source>
        <dbReference type="Proteomes" id="UP000324222"/>
    </source>
</evidence>
<gene>
    <name evidence="1" type="ORF">E2C01_057122</name>
</gene>
<dbReference type="EMBL" id="VSRR010020342">
    <property type="protein sequence ID" value="MPC63030.1"/>
    <property type="molecule type" value="Genomic_DNA"/>
</dbReference>
<keyword evidence="2" id="KW-1185">Reference proteome</keyword>
<reference evidence="1 2" key="1">
    <citation type="submission" date="2019-05" db="EMBL/GenBank/DDBJ databases">
        <title>Another draft genome of Portunus trituberculatus and its Hox gene families provides insights of decapod evolution.</title>
        <authorList>
            <person name="Jeong J.-H."/>
            <person name="Song I."/>
            <person name="Kim S."/>
            <person name="Choi T."/>
            <person name="Kim D."/>
            <person name="Ryu S."/>
            <person name="Kim W."/>
        </authorList>
    </citation>
    <scope>NUCLEOTIDE SEQUENCE [LARGE SCALE GENOMIC DNA]</scope>
    <source>
        <tissue evidence="1">Muscle</tissue>
    </source>
</reference>
<proteinExistence type="predicted"/>
<accession>A0A5B7GSL4</accession>
<evidence type="ECO:0000313" key="1">
    <source>
        <dbReference type="EMBL" id="MPC63030.1"/>
    </source>
</evidence>
<sequence>MICTLSSQPRRLGFKSQARRGKWVSLLMCSPCSPRSK</sequence>
<organism evidence="1 2">
    <name type="scientific">Portunus trituberculatus</name>
    <name type="common">Swimming crab</name>
    <name type="synonym">Neptunus trituberculatus</name>
    <dbReference type="NCBI Taxonomy" id="210409"/>
    <lineage>
        <taxon>Eukaryota</taxon>
        <taxon>Metazoa</taxon>
        <taxon>Ecdysozoa</taxon>
        <taxon>Arthropoda</taxon>
        <taxon>Crustacea</taxon>
        <taxon>Multicrustacea</taxon>
        <taxon>Malacostraca</taxon>
        <taxon>Eumalacostraca</taxon>
        <taxon>Eucarida</taxon>
        <taxon>Decapoda</taxon>
        <taxon>Pleocyemata</taxon>
        <taxon>Brachyura</taxon>
        <taxon>Eubrachyura</taxon>
        <taxon>Portunoidea</taxon>
        <taxon>Portunidae</taxon>
        <taxon>Portuninae</taxon>
        <taxon>Portunus</taxon>
    </lineage>
</organism>
<dbReference type="Proteomes" id="UP000324222">
    <property type="component" value="Unassembled WGS sequence"/>
</dbReference>
<name>A0A5B7GSL4_PORTR</name>
<dbReference type="AlphaFoldDB" id="A0A5B7GSL4"/>
<protein>
    <submittedName>
        <fullName evidence="1">Uncharacterized protein</fullName>
    </submittedName>
</protein>